<sequence length="340" mass="36204">MKNLKRVLLVGMVVVFAVVCFMACGQQSGTSEGGEATGTVSIGDANDEYYMITFMNGLEFWKDCYRGFEDAAKIYGAKTVYTGAQEFDINQQITVLEQVLAKNPAGIAITCVNDEALREPINKAIEQGVEVVVFDSDSPESDRYSILQTGNANAGSKAADQMAEALGGTGEVGVIYTAGTPTHEARAQGIKDAIEANYPNMTVVAEGNYDGEQADASRAVSAMLQGNPNIKGVFAVNSPGGLGAATAVREAGLSDSVKVIAFDHDETVYQAIKDGSIYATVKQGAYNMGFWSMQFLFATKNNLVNPVDGWRENGLSPLPPYVDTGVDIVTAENLDAFYQG</sequence>
<dbReference type="OrthoDB" id="9769193at2"/>
<name>A0A0M2NEQ2_9FIRM</name>
<reference evidence="5 6" key="1">
    <citation type="submission" date="2015-04" db="EMBL/GenBank/DDBJ databases">
        <title>Draft genome sequence of bacteremic isolate Catabacter hongkongensis type strain HKU16T.</title>
        <authorList>
            <person name="Lau S.K."/>
            <person name="Teng J.L."/>
            <person name="Huang Y."/>
            <person name="Curreem S.O."/>
            <person name="Tsui S.K."/>
            <person name="Woo P.C."/>
        </authorList>
    </citation>
    <scope>NUCLEOTIDE SEQUENCE [LARGE SCALE GENOMIC DNA]</scope>
    <source>
        <strain evidence="5 6">HKU16</strain>
    </source>
</reference>
<dbReference type="InterPro" id="IPR025997">
    <property type="entry name" value="SBP_2_dom"/>
</dbReference>
<dbReference type="STRING" id="270498.CHK_1952"/>
<evidence type="ECO:0000256" key="1">
    <source>
        <dbReference type="ARBA" id="ARBA00004196"/>
    </source>
</evidence>
<comment type="caution">
    <text evidence="5">The sequence shown here is derived from an EMBL/GenBank/DDBJ whole genome shotgun (WGS) entry which is preliminary data.</text>
</comment>
<dbReference type="RefSeq" id="WP_052740488.1">
    <property type="nucleotide sequence ID" value="NZ_CAUERS010000021.1"/>
</dbReference>
<evidence type="ECO:0000313" key="5">
    <source>
        <dbReference type="EMBL" id="KKI50658.1"/>
    </source>
</evidence>
<proteinExistence type="inferred from homology"/>
<dbReference type="Pfam" id="PF13407">
    <property type="entry name" value="Peripla_BP_4"/>
    <property type="match status" value="1"/>
</dbReference>
<dbReference type="PANTHER" id="PTHR30036">
    <property type="entry name" value="D-XYLOSE-BINDING PERIPLASMIC PROTEIN"/>
    <property type="match status" value="1"/>
</dbReference>
<keyword evidence="6" id="KW-1185">Reference proteome</keyword>
<dbReference type="PANTHER" id="PTHR30036:SF7">
    <property type="entry name" value="ABC TRANSPORTER PERIPLASMIC-BINDING PROTEIN YPHF"/>
    <property type="match status" value="1"/>
</dbReference>
<dbReference type="InterPro" id="IPR028082">
    <property type="entry name" value="Peripla_BP_I"/>
</dbReference>
<gene>
    <name evidence="5" type="ORF">CHK_1952</name>
</gene>
<organism evidence="5 6">
    <name type="scientific">Christensenella hongkongensis</name>
    <dbReference type="NCBI Taxonomy" id="270498"/>
    <lineage>
        <taxon>Bacteria</taxon>
        <taxon>Bacillati</taxon>
        <taxon>Bacillota</taxon>
        <taxon>Clostridia</taxon>
        <taxon>Christensenellales</taxon>
        <taxon>Christensenellaceae</taxon>
        <taxon>Christensenella</taxon>
    </lineage>
</organism>
<evidence type="ECO:0000256" key="2">
    <source>
        <dbReference type="ARBA" id="ARBA00007639"/>
    </source>
</evidence>
<dbReference type="Gene3D" id="3.40.50.2300">
    <property type="match status" value="2"/>
</dbReference>
<accession>A0A0M2NEQ2</accession>
<comment type="subcellular location">
    <subcellularLocation>
        <location evidence="1">Cell envelope</location>
    </subcellularLocation>
</comment>
<evidence type="ECO:0000259" key="4">
    <source>
        <dbReference type="Pfam" id="PF13407"/>
    </source>
</evidence>
<feature type="signal peptide" evidence="3">
    <location>
        <begin position="1"/>
        <end position="22"/>
    </location>
</feature>
<comment type="similarity">
    <text evidence="2">Belongs to the bacterial solute-binding protein 2 family.</text>
</comment>
<dbReference type="AlphaFoldDB" id="A0A0M2NEQ2"/>
<protein>
    <submittedName>
        <fullName evidence="5">ABC transporter sugar-binding protein</fullName>
    </submittedName>
</protein>
<evidence type="ECO:0000313" key="6">
    <source>
        <dbReference type="Proteomes" id="UP000034076"/>
    </source>
</evidence>
<dbReference type="CDD" id="cd19969">
    <property type="entry name" value="PBP1_ABC_sugar_binding-like"/>
    <property type="match status" value="1"/>
</dbReference>
<evidence type="ECO:0000256" key="3">
    <source>
        <dbReference type="SAM" id="SignalP"/>
    </source>
</evidence>
<feature type="chain" id="PRO_5038432566" evidence="3">
    <location>
        <begin position="23"/>
        <end position="340"/>
    </location>
</feature>
<dbReference type="GO" id="GO:0030246">
    <property type="term" value="F:carbohydrate binding"/>
    <property type="evidence" value="ECO:0007669"/>
    <property type="project" value="TreeGrafter"/>
</dbReference>
<dbReference type="GO" id="GO:0030288">
    <property type="term" value="C:outer membrane-bounded periplasmic space"/>
    <property type="evidence" value="ECO:0007669"/>
    <property type="project" value="TreeGrafter"/>
</dbReference>
<dbReference type="InterPro" id="IPR050555">
    <property type="entry name" value="Bact_Solute-Bind_Prot2"/>
</dbReference>
<dbReference type="Proteomes" id="UP000034076">
    <property type="component" value="Unassembled WGS sequence"/>
</dbReference>
<dbReference type="SUPFAM" id="SSF53822">
    <property type="entry name" value="Periplasmic binding protein-like I"/>
    <property type="match status" value="1"/>
</dbReference>
<feature type="domain" description="Periplasmic binding protein" evidence="4">
    <location>
        <begin position="57"/>
        <end position="298"/>
    </location>
</feature>
<keyword evidence="3" id="KW-0732">Signal</keyword>
<dbReference type="EMBL" id="LAYJ01000103">
    <property type="protein sequence ID" value="KKI50658.1"/>
    <property type="molecule type" value="Genomic_DNA"/>
</dbReference>